<dbReference type="Proteomes" id="UP000199481">
    <property type="component" value="Unassembled WGS sequence"/>
</dbReference>
<dbReference type="EMBL" id="FNJW01000008">
    <property type="protein sequence ID" value="SDQ38470.1"/>
    <property type="molecule type" value="Genomic_DNA"/>
</dbReference>
<protein>
    <recommendedName>
        <fullName evidence="3">DUF2508 domain-containing protein</fullName>
    </recommendedName>
</protein>
<evidence type="ECO:0008006" key="3">
    <source>
        <dbReference type="Google" id="ProtNLM"/>
    </source>
</evidence>
<gene>
    <name evidence="1" type="ORF">SAMN04487752_2067</name>
</gene>
<dbReference type="OrthoDB" id="2167041at2"/>
<proteinExistence type="predicted"/>
<accession>A0A1H1AFT5</accession>
<dbReference type="InterPro" id="IPR019644">
    <property type="entry name" value="DUF2508"/>
</dbReference>
<name>A0A1H1AFT5_9LACT</name>
<organism evidence="1 2">
    <name type="scientific">Carnobacterium viridans</name>
    <dbReference type="NCBI Taxonomy" id="174587"/>
    <lineage>
        <taxon>Bacteria</taxon>
        <taxon>Bacillati</taxon>
        <taxon>Bacillota</taxon>
        <taxon>Bacilli</taxon>
        <taxon>Lactobacillales</taxon>
        <taxon>Carnobacteriaceae</taxon>
        <taxon>Carnobacterium</taxon>
    </lineage>
</organism>
<dbReference type="AlphaFoldDB" id="A0A1H1AFT5"/>
<dbReference type="RefSeq" id="WP_035021222.1">
    <property type="nucleotide sequence ID" value="NZ_CP084916.1"/>
</dbReference>
<keyword evidence="2" id="KW-1185">Reference proteome</keyword>
<evidence type="ECO:0000313" key="1">
    <source>
        <dbReference type="EMBL" id="SDQ38470.1"/>
    </source>
</evidence>
<evidence type="ECO:0000313" key="2">
    <source>
        <dbReference type="Proteomes" id="UP000199481"/>
    </source>
</evidence>
<reference evidence="2" key="1">
    <citation type="submission" date="2016-10" db="EMBL/GenBank/DDBJ databases">
        <authorList>
            <person name="Varghese N."/>
            <person name="Submissions S."/>
        </authorList>
    </citation>
    <scope>NUCLEOTIDE SEQUENCE [LARGE SCALE GENOMIC DNA]</scope>
    <source>
        <strain evidence="2">MPL-11</strain>
    </source>
</reference>
<dbReference type="Pfam" id="PF10704">
    <property type="entry name" value="DUF2508"/>
    <property type="match status" value="1"/>
</dbReference>
<sequence length="79" mass="9505">MLFKKKYALRREYDAALLKLMTETKGKWEYSKRIEHSVIEKDSLLFAQTKLAKAKYFYLFKEAKKRNIKGDTSTLEFFK</sequence>